<feature type="transmembrane region" description="Helical" evidence="13">
    <location>
        <begin position="116"/>
        <end position="133"/>
    </location>
</feature>
<keyword evidence="15" id="KW-1185">Reference proteome</keyword>
<evidence type="ECO:0000256" key="10">
    <source>
        <dbReference type="ARBA" id="ARBA00023136"/>
    </source>
</evidence>
<evidence type="ECO:0000256" key="7">
    <source>
        <dbReference type="ARBA" id="ARBA00022989"/>
    </source>
</evidence>
<keyword evidence="8" id="KW-0756">Sterol biosynthesis</keyword>
<evidence type="ECO:0000256" key="2">
    <source>
        <dbReference type="ARBA" id="ARBA00005377"/>
    </source>
</evidence>
<keyword evidence="12" id="KW-0753">Steroid metabolism</keyword>
<dbReference type="GO" id="GO:0005789">
    <property type="term" value="C:endoplasmic reticulum membrane"/>
    <property type="evidence" value="ECO:0007669"/>
    <property type="project" value="UniProtKB-SubCell"/>
</dbReference>
<keyword evidence="11" id="KW-1207">Sterol metabolism</keyword>
<proteinExistence type="inferred from homology"/>
<evidence type="ECO:0000313" key="15">
    <source>
        <dbReference type="Proteomes" id="UP001194468"/>
    </source>
</evidence>
<evidence type="ECO:0000256" key="9">
    <source>
        <dbReference type="ARBA" id="ARBA00023098"/>
    </source>
</evidence>
<dbReference type="Proteomes" id="UP001194468">
    <property type="component" value="Unassembled WGS sequence"/>
</dbReference>
<evidence type="ECO:0000256" key="3">
    <source>
        <dbReference type="ARBA" id="ARBA00022516"/>
    </source>
</evidence>
<evidence type="ECO:0000256" key="1">
    <source>
        <dbReference type="ARBA" id="ARBA00004477"/>
    </source>
</evidence>
<keyword evidence="7 13" id="KW-1133">Transmembrane helix</keyword>
<dbReference type="GO" id="GO:0030674">
    <property type="term" value="F:protein-macromolecule adaptor activity"/>
    <property type="evidence" value="ECO:0007669"/>
    <property type="project" value="TreeGrafter"/>
</dbReference>
<reference evidence="14" key="2">
    <citation type="journal article" date="2020" name="Nat. Commun.">
        <title>Large-scale genome sequencing of mycorrhizal fungi provides insights into the early evolution of symbiotic traits.</title>
        <authorList>
            <person name="Miyauchi S."/>
            <person name="Kiss E."/>
            <person name="Kuo A."/>
            <person name="Drula E."/>
            <person name="Kohler A."/>
            <person name="Sanchez-Garcia M."/>
            <person name="Morin E."/>
            <person name="Andreopoulos B."/>
            <person name="Barry K.W."/>
            <person name="Bonito G."/>
            <person name="Buee M."/>
            <person name="Carver A."/>
            <person name="Chen C."/>
            <person name="Cichocki N."/>
            <person name="Clum A."/>
            <person name="Culley D."/>
            <person name="Crous P.W."/>
            <person name="Fauchery L."/>
            <person name="Girlanda M."/>
            <person name="Hayes R.D."/>
            <person name="Keri Z."/>
            <person name="LaButti K."/>
            <person name="Lipzen A."/>
            <person name="Lombard V."/>
            <person name="Magnuson J."/>
            <person name="Maillard F."/>
            <person name="Murat C."/>
            <person name="Nolan M."/>
            <person name="Ohm R.A."/>
            <person name="Pangilinan J."/>
            <person name="Pereira M.F."/>
            <person name="Perotto S."/>
            <person name="Peter M."/>
            <person name="Pfister S."/>
            <person name="Riley R."/>
            <person name="Sitrit Y."/>
            <person name="Stielow J.B."/>
            <person name="Szollosi G."/>
            <person name="Zifcakova L."/>
            <person name="Stursova M."/>
            <person name="Spatafora J.W."/>
            <person name="Tedersoo L."/>
            <person name="Vaario L.M."/>
            <person name="Yamada A."/>
            <person name="Yan M."/>
            <person name="Wang P."/>
            <person name="Xu J."/>
            <person name="Bruns T."/>
            <person name="Baldrian P."/>
            <person name="Vilgalys R."/>
            <person name="Dunand C."/>
            <person name="Henrissat B."/>
            <person name="Grigoriev I.V."/>
            <person name="Hibbett D."/>
            <person name="Nagy L.G."/>
            <person name="Martin F.M."/>
        </authorList>
    </citation>
    <scope>NUCLEOTIDE SEQUENCE</scope>
    <source>
        <strain evidence="14">BED1</strain>
    </source>
</reference>
<dbReference type="Pfam" id="PF03694">
    <property type="entry name" value="Erg28"/>
    <property type="match status" value="1"/>
</dbReference>
<gene>
    <name evidence="14" type="ORF">L210DRAFT_3768815</name>
</gene>
<evidence type="ECO:0000256" key="4">
    <source>
        <dbReference type="ARBA" id="ARBA00022692"/>
    </source>
</evidence>
<organism evidence="14 15">
    <name type="scientific">Boletus edulis BED1</name>
    <dbReference type="NCBI Taxonomy" id="1328754"/>
    <lineage>
        <taxon>Eukaryota</taxon>
        <taxon>Fungi</taxon>
        <taxon>Dikarya</taxon>
        <taxon>Basidiomycota</taxon>
        <taxon>Agaricomycotina</taxon>
        <taxon>Agaricomycetes</taxon>
        <taxon>Agaricomycetidae</taxon>
        <taxon>Boletales</taxon>
        <taxon>Boletineae</taxon>
        <taxon>Boletaceae</taxon>
        <taxon>Boletoideae</taxon>
        <taxon>Boletus</taxon>
    </lineage>
</organism>
<evidence type="ECO:0000256" key="13">
    <source>
        <dbReference type="SAM" id="Phobius"/>
    </source>
</evidence>
<dbReference type="InterPro" id="IPR005352">
    <property type="entry name" value="Erg28"/>
</dbReference>
<dbReference type="EMBL" id="WHUW01000384">
    <property type="protein sequence ID" value="KAF8415016.1"/>
    <property type="molecule type" value="Genomic_DNA"/>
</dbReference>
<protein>
    <submittedName>
        <fullName evidence="14">Erg28-like protein</fullName>
    </submittedName>
</protein>
<dbReference type="PANTHER" id="PTHR15451:SF19">
    <property type="entry name" value="ERGOSTEROL BIOSYNTHETIC PROTEIN 28 HOMOLOG"/>
    <property type="match status" value="1"/>
</dbReference>
<evidence type="ECO:0000313" key="14">
    <source>
        <dbReference type="EMBL" id="KAF8415016.1"/>
    </source>
</evidence>
<feature type="transmembrane region" description="Helical" evidence="13">
    <location>
        <begin position="86"/>
        <end position="109"/>
    </location>
</feature>
<keyword evidence="4 13" id="KW-0812">Transmembrane</keyword>
<comment type="subcellular location">
    <subcellularLocation>
        <location evidence="1">Endoplasmic reticulum membrane</location>
        <topology evidence="1">Multi-pass membrane protein</topology>
    </subcellularLocation>
</comment>
<keyword evidence="10 13" id="KW-0472">Membrane</keyword>
<sequence length="142" mass="16005">MADSLQPFLDALPQTEGLLPKWQLIVATMAIFNTVQNFATLTLTRRLYTGVAPTSITELHARTFAAWTLTSAVVRGYAAYNIHTKVIYDMALFTYLIAFAHFTSELFIFRTAKFNLPVLGPVIVSTASLVWMLQQYDFYVKA</sequence>
<comment type="caution">
    <text evidence="14">The sequence shown here is derived from an EMBL/GenBank/DDBJ whole genome shotgun (WGS) entry which is preliminary data.</text>
</comment>
<dbReference type="PANTHER" id="PTHR15451">
    <property type="entry name" value="ERGOSTEROL BIOSYNTHETIC PROTEIN 28-RELATED"/>
    <property type="match status" value="1"/>
</dbReference>
<keyword evidence="6" id="KW-0752">Steroid biosynthesis</keyword>
<reference evidence="14" key="1">
    <citation type="submission" date="2019-10" db="EMBL/GenBank/DDBJ databases">
        <authorList>
            <consortium name="DOE Joint Genome Institute"/>
            <person name="Kuo A."/>
            <person name="Miyauchi S."/>
            <person name="Kiss E."/>
            <person name="Drula E."/>
            <person name="Kohler A."/>
            <person name="Sanchez-Garcia M."/>
            <person name="Andreopoulos B."/>
            <person name="Barry K.W."/>
            <person name="Bonito G."/>
            <person name="Buee M."/>
            <person name="Carver A."/>
            <person name="Chen C."/>
            <person name="Cichocki N."/>
            <person name="Clum A."/>
            <person name="Culley D."/>
            <person name="Crous P.W."/>
            <person name="Fauchery L."/>
            <person name="Girlanda M."/>
            <person name="Hayes R."/>
            <person name="Keri Z."/>
            <person name="LaButti K."/>
            <person name="Lipzen A."/>
            <person name="Lombard V."/>
            <person name="Magnuson J."/>
            <person name="Maillard F."/>
            <person name="Morin E."/>
            <person name="Murat C."/>
            <person name="Nolan M."/>
            <person name="Ohm R."/>
            <person name="Pangilinan J."/>
            <person name="Pereira M."/>
            <person name="Perotto S."/>
            <person name="Peter M."/>
            <person name="Riley R."/>
            <person name="Sitrit Y."/>
            <person name="Stielow B."/>
            <person name="Szollosi G."/>
            <person name="Zifcakova L."/>
            <person name="Stursova M."/>
            <person name="Spatafora J.W."/>
            <person name="Tedersoo L."/>
            <person name="Vaario L.-M."/>
            <person name="Yamada A."/>
            <person name="Yan M."/>
            <person name="Wang P."/>
            <person name="Xu J."/>
            <person name="Bruns T."/>
            <person name="Baldrian P."/>
            <person name="Vilgalys R."/>
            <person name="Henrissat B."/>
            <person name="Grigoriev I.V."/>
            <person name="Hibbett D."/>
            <person name="Nagy L.G."/>
            <person name="Martin F.M."/>
        </authorList>
    </citation>
    <scope>NUCLEOTIDE SEQUENCE</scope>
    <source>
        <strain evidence="14">BED1</strain>
    </source>
</reference>
<evidence type="ECO:0000256" key="8">
    <source>
        <dbReference type="ARBA" id="ARBA00023011"/>
    </source>
</evidence>
<name>A0AAD4B9P0_BOLED</name>
<evidence type="ECO:0000256" key="5">
    <source>
        <dbReference type="ARBA" id="ARBA00022824"/>
    </source>
</evidence>
<comment type="similarity">
    <text evidence="2">Belongs to the ERG28 family.</text>
</comment>
<accession>A0AAD4B9P0</accession>
<evidence type="ECO:0000256" key="11">
    <source>
        <dbReference type="ARBA" id="ARBA00023166"/>
    </source>
</evidence>
<keyword evidence="9" id="KW-0443">Lipid metabolism</keyword>
<dbReference type="AlphaFoldDB" id="A0AAD4B9P0"/>
<keyword evidence="3" id="KW-0444">Lipid biosynthesis</keyword>
<keyword evidence="5" id="KW-0256">Endoplasmic reticulum</keyword>
<evidence type="ECO:0000256" key="6">
    <source>
        <dbReference type="ARBA" id="ARBA00022955"/>
    </source>
</evidence>
<evidence type="ECO:0000256" key="12">
    <source>
        <dbReference type="ARBA" id="ARBA00023221"/>
    </source>
</evidence>
<dbReference type="GO" id="GO:0016126">
    <property type="term" value="P:sterol biosynthetic process"/>
    <property type="evidence" value="ECO:0007669"/>
    <property type="project" value="UniProtKB-KW"/>
</dbReference>